<proteinExistence type="predicted"/>
<sequence length="318" mass="36789">MNQALQLFKQYHNSPQGGHEGKVKTRIALTSRYYWPGMTKDIAGWVERCLHCQKAGKELNQDTTLKTIKVSKPWDLVGMHFIGPLPATKEGYQYILTATDYVTRWVEAFPLHTKSAYEVVKKIYKIIMEFGGVRRILTDRSPEFNNVFNLEMCKKWGIERIFTSPGHPLTNGFAHSTTKSIKRALQKLVNDTGSNWDEFLGIVLFSLRAHVNMTTKMSPFRLLYGFEARFPHQVSEDYTLPNLEEHDEQFYKEYSINLKMRKDADIALALSNIAKAAEKNRRYAQRRRSKHGETTFAVGDCYVTEYEKENKKRKTAAT</sequence>
<dbReference type="InterPro" id="IPR036397">
    <property type="entry name" value="RNaseH_sf"/>
</dbReference>
<evidence type="ECO:0000256" key="1">
    <source>
        <dbReference type="ARBA" id="ARBA00039658"/>
    </source>
</evidence>
<dbReference type="Proteomes" id="UP000291020">
    <property type="component" value="Unassembled WGS sequence"/>
</dbReference>
<dbReference type="PANTHER" id="PTHR37984:SF5">
    <property type="entry name" value="PROTEIN NYNRIN-LIKE"/>
    <property type="match status" value="1"/>
</dbReference>
<dbReference type="STRING" id="38772.ENSGAGP00000001085"/>
<dbReference type="PANTHER" id="PTHR37984">
    <property type="entry name" value="PROTEIN CBG26694"/>
    <property type="match status" value="1"/>
</dbReference>
<dbReference type="Pfam" id="PF17921">
    <property type="entry name" value="Integrase_H2C2"/>
    <property type="match status" value="1"/>
</dbReference>
<reference evidence="3" key="3">
    <citation type="submission" date="2025-09" db="UniProtKB">
        <authorList>
            <consortium name="Ensembl"/>
        </authorList>
    </citation>
    <scope>IDENTIFICATION</scope>
</reference>
<dbReference type="Ensembl" id="ENSGAGT00000001220.1">
    <property type="protein sequence ID" value="ENSGAGP00000001085.1"/>
    <property type="gene ID" value="ENSGAGG00000000876.1"/>
</dbReference>
<feature type="domain" description="Integrase catalytic" evidence="2">
    <location>
        <begin position="69"/>
        <end position="227"/>
    </location>
</feature>
<dbReference type="GO" id="GO:0015074">
    <property type="term" value="P:DNA integration"/>
    <property type="evidence" value="ECO:0007669"/>
    <property type="project" value="InterPro"/>
</dbReference>
<evidence type="ECO:0000313" key="4">
    <source>
        <dbReference type="Proteomes" id="UP000291020"/>
    </source>
</evidence>
<dbReference type="Gene3D" id="3.30.420.10">
    <property type="entry name" value="Ribonuclease H-like superfamily/Ribonuclease H"/>
    <property type="match status" value="1"/>
</dbReference>
<dbReference type="InterPro" id="IPR041588">
    <property type="entry name" value="Integrase_H2C2"/>
</dbReference>
<evidence type="ECO:0000259" key="2">
    <source>
        <dbReference type="PROSITE" id="PS50994"/>
    </source>
</evidence>
<dbReference type="GO" id="GO:0003676">
    <property type="term" value="F:nucleic acid binding"/>
    <property type="evidence" value="ECO:0007669"/>
    <property type="project" value="InterPro"/>
</dbReference>
<accession>A0A452GHI8</accession>
<name>A0A452GHI8_9SAUR</name>
<reference evidence="4" key="1">
    <citation type="journal article" date="2017" name="PLoS ONE">
        <title>The Agassiz's desert tortoise genome provides a resource for the conservation of a threatened species.</title>
        <authorList>
            <person name="Tollis M."/>
            <person name="DeNardo D.F."/>
            <person name="Cornelius J.A."/>
            <person name="Dolby G.A."/>
            <person name="Edwards T."/>
            <person name="Henen B.T."/>
            <person name="Karl A.E."/>
            <person name="Murphy R.W."/>
            <person name="Kusumi K."/>
        </authorList>
    </citation>
    <scope>NUCLEOTIDE SEQUENCE [LARGE SCALE GENOMIC DNA]</scope>
</reference>
<dbReference type="InterPro" id="IPR012337">
    <property type="entry name" value="RNaseH-like_sf"/>
</dbReference>
<evidence type="ECO:0000313" key="3">
    <source>
        <dbReference type="Ensembl" id="ENSGAGP00000001085.1"/>
    </source>
</evidence>
<protein>
    <recommendedName>
        <fullName evidence="1">Gypsy retrotransposon integrase-like protein 1</fullName>
    </recommendedName>
</protein>
<reference evidence="3" key="2">
    <citation type="submission" date="2025-08" db="UniProtKB">
        <authorList>
            <consortium name="Ensembl"/>
        </authorList>
    </citation>
    <scope>IDENTIFICATION</scope>
</reference>
<dbReference type="Pfam" id="PF00665">
    <property type="entry name" value="rve"/>
    <property type="match status" value="1"/>
</dbReference>
<dbReference type="PROSITE" id="PS50994">
    <property type="entry name" value="INTEGRASE"/>
    <property type="match status" value="1"/>
</dbReference>
<dbReference type="AlphaFoldDB" id="A0A452GHI8"/>
<dbReference type="Gene3D" id="1.10.340.70">
    <property type="match status" value="1"/>
</dbReference>
<dbReference type="InterPro" id="IPR050951">
    <property type="entry name" value="Retrovirus_Pol_polyprotein"/>
</dbReference>
<dbReference type="InterPro" id="IPR001584">
    <property type="entry name" value="Integrase_cat-core"/>
</dbReference>
<dbReference type="SUPFAM" id="SSF53098">
    <property type="entry name" value="Ribonuclease H-like"/>
    <property type="match status" value="1"/>
</dbReference>
<keyword evidence="4" id="KW-1185">Reference proteome</keyword>
<organism evidence="3 4">
    <name type="scientific">Gopherus agassizii</name>
    <name type="common">Agassiz's desert tortoise</name>
    <dbReference type="NCBI Taxonomy" id="38772"/>
    <lineage>
        <taxon>Eukaryota</taxon>
        <taxon>Metazoa</taxon>
        <taxon>Chordata</taxon>
        <taxon>Craniata</taxon>
        <taxon>Vertebrata</taxon>
        <taxon>Euteleostomi</taxon>
        <taxon>Archelosauria</taxon>
        <taxon>Testudinata</taxon>
        <taxon>Testudines</taxon>
        <taxon>Cryptodira</taxon>
        <taxon>Durocryptodira</taxon>
        <taxon>Testudinoidea</taxon>
        <taxon>Testudinidae</taxon>
        <taxon>Gopherus</taxon>
    </lineage>
</organism>